<sequence>MSERNSCTDYLANNPRLIGALFTICLLISQAGTAAAANGGTIS</sequence>
<keyword evidence="2" id="KW-1185">Reference proteome</keyword>
<dbReference type="Proteomes" id="UP000185687">
    <property type="component" value="Unassembled WGS sequence"/>
</dbReference>
<evidence type="ECO:0000313" key="2">
    <source>
        <dbReference type="Proteomes" id="UP000185687"/>
    </source>
</evidence>
<name>A0A1N7E9A4_9EURY</name>
<gene>
    <name evidence="1" type="ORF">SAMN05421809_2545</name>
</gene>
<dbReference type="InterPro" id="IPR055926">
    <property type="entry name" value="DUF7503"/>
</dbReference>
<dbReference type="AlphaFoldDB" id="A0A1N7E9A4"/>
<evidence type="ECO:0000313" key="1">
    <source>
        <dbReference type="EMBL" id="SIR84630.1"/>
    </source>
</evidence>
<protein>
    <submittedName>
        <fullName evidence="1">Uncharacterized protein</fullName>
    </submittedName>
</protein>
<dbReference type="Pfam" id="PF24335">
    <property type="entry name" value="DUF7503"/>
    <property type="match status" value="1"/>
</dbReference>
<proteinExistence type="predicted"/>
<dbReference type="EMBL" id="FTNP01000003">
    <property type="protein sequence ID" value="SIR84630.1"/>
    <property type="molecule type" value="Genomic_DNA"/>
</dbReference>
<organism evidence="1 2">
    <name type="scientific">Natronorubrum daqingense</name>
    <dbReference type="NCBI Taxonomy" id="588898"/>
    <lineage>
        <taxon>Archaea</taxon>
        <taxon>Methanobacteriati</taxon>
        <taxon>Methanobacteriota</taxon>
        <taxon>Stenosarchaea group</taxon>
        <taxon>Halobacteria</taxon>
        <taxon>Halobacteriales</taxon>
        <taxon>Natrialbaceae</taxon>
        <taxon>Natronorubrum</taxon>
    </lineage>
</organism>
<reference evidence="1 2" key="1">
    <citation type="submission" date="2017-01" db="EMBL/GenBank/DDBJ databases">
        <authorList>
            <person name="Mah S.A."/>
            <person name="Swanson W.J."/>
            <person name="Moy G.W."/>
            <person name="Vacquier V.D."/>
        </authorList>
    </citation>
    <scope>NUCLEOTIDE SEQUENCE [LARGE SCALE GENOMIC DNA]</scope>
    <source>
        <strain evidence="1 2">CGMCC 1.8909</strain>
    </source>
</reference>
<accession>A0A1N7E9A4</accession>